<protein>
    <submittedName>
        <fullName evidence="2">Uncharacterized protein LOC127744792 isoform X1</fullName>
    </submittedName>
</protein>
<dbReference type="Proteomes" id="UP000515211">
    <property type="component" value="Chromosome 2"/>
</dbReference>
<evidence type="ECO:0000313" key="2">
    <source>
        <dbReference type="RefSeq" id="XP_052113154.1"/>
    </source>
</evidence>
<dbReference type="KEGG" id="adu:127744792"/>
<gene>
    <name evidence="2" type="primary">LOC127744792</name>
</gene>
<accession>A0A9C6TM57</accession>
<dbReference type="GeneID" id="127744792"/>
<organism evidence="1 2">
    <name type="scientific">Arachis duranensis</name>
    <name type="common">Wild peanut</name>
    <dbReference type="NCBI Taxonomy" id="130453"/>
    <lineage>
        <taxon>Eukaryota</taxon>
        <taxon>Viridiplantae</taxon>
        <taxon>Streptophyta</taxon>
        <taxon>Embryophyta</taxon>
        <taxon>Tracheophyta</taxon>
        <taxon>Spermatophyta</taxon>
        <taxon>Magnoliopsida</taxon>
        <taxon>eudicotyledons</taxon>
        <taxon>Gunneridae</taxon>
        <taxon>Pentapetalae</taxon>
        <taxon>rosids</taxon>
        <taxon>fabids</taxon>
        <taxon>Fabales</taxon>
        <taxon>Fabaceae</taxon>
        <taxon>Papilionoideae</taxon>
        <taxon>50 kb inversion clade</taxon>
        <taxon>dalbergioids sensu lato</taxon>
        <taxon>Dalbergieae</taxon>
        <taxon>Pterocarpus clade</taxon>
        <taxon>Arachis</taxon>
    </lineage>
</organism>
<keyword evidence="1" id="KW-1185">Reference proteome</keyword>
<dbReference type="AlphaFoldDB" id="A0A9C6TM57"/>
<proteinExistence type="predicted"/>
<reference evidence="2" key="2">
    <citation type="submission" date="2025-08" db="UniProtKB">
        <authorList>
            <consortium name="RefSeq"/>
        </authorList>
    </citation>
    <scope>IDENTIFICATION</scope>
    <source>
        <tissue evidence="2">Whole plant</tissue>
    </source>
</reference>
<reference evidence="1" key="1">
    <citation type="journal article" date="2016" name="Nat. Genet.">
        <title>The genome sequences of Arachis duranensis and Arachis ipaensis, the diploid ancestors of cultivated peanut.</title>
        <authorList>
            <person name="Bertioli D.J."/>
            <person name="Cannon S.B."/>
            <person name="Froenicke L."/>
            <person name="Huang G."/>
            <person name="Farmer A.D."/>
            <person name="Cannon E.K."/>
            <person name="Liu X."/>
            <person name="Gao D."/>
            <person name="Clevenger J."/>
            <person name="Dash S."/>
            <person name="Ren L."/>
            <person name="Moretzsohn M.C."/>
            <person name="Shirasawa K."/>
            <person name="Huang W."/>
            <person name="Vidigal B."/>
            <person name="Abernathy B."/>
            <person name="Chu Y."/>
            <person name="Niederhuth C.E."/>
            <person name="Umale P."/>
            <person name="Araujo A.C."/>
            <person name="Kozik A."/>
            <person name="Kim K.D."/>
            <person name="Burow M.D."/>
            <person name="Varshney R.K."/>
            <person name="Wang X."/>
            <person name="Zhang X."/>
            <person name="Barkley N."/>
            <person name="Guimaraes P.M."/>
            <person name="Isobe S."/>
            <person name="Guo B."/>
            <person name="Liao B."/>
            <person name="Stalker H.T."/>
            <person name="Schmitz R.J."/>
            <person name="Scheffler B.E."/>
            <person name="Leal-Bertioli S.C."/>
            <person name="Xun X."/>
            <person name="Jackson S.A."/>
            <person name="Michelmore R."/>
            <person name="Ozias-Akins P."/>
        </authorList>
    </citation>
    <scope>NUCLEOTIDE SEQUENCE [LARGE SCALE GENOMIC DNA]</scope>
    <source>
        <strain evidence="1">cv. V14167</strain>
    </source>
</reference>
<name>A0A9C6TM57_ARADU</name>
<sequence>MQFTSRWRIWQEKSFLPFSYYFKFKTVLCLVNTTRRRVAAKLSMKIFQGHEEIHNCYGQGTAFFMGSTNKMCIRPLIWQLQLGEHVKRNATMLNTSFCIYQAGSDNFPLC</sequence>
<dbReference type="RefSeq" id="XP_052113154.1">
    <property type="nucleotide sequence ID" value="XM_052257194.1"/>
</dbReference>
<evidence type="ECO:0000313" key="1">
    <source>
        <dbReference type="Proteomes" id="UP000515211"/>
    </source>
</evidence>